<dbReference type="EMBL" id="CAADEW010000006">
    <property type="protein sequence ID" value="VFJ44323.1"/>
    <property type="molecule type" value="Genomic_DNA"/>
</dbReference>
<dbReference type="InterPro" id="IPR001279">
    <property type="entry name" value="Metallo-B-lactamas"/>
</dbReference>
<sequence length="248" mass="27549">MEMIFYGTSGWFETESGGTSCVGLFPNETDVILLDLGTGVRRLERDRVQGRNLTVVLSHLHLDHCYGLHVLPMFRPARLTIIVHRSLQPHLAVLFSHPFVKPAHELGFPVEIRVVEDTLIEFGQWTLETRTLQHNTPVIGARLRTEAGQSVAYCVDTSLCDGLLGLAGDCGTLIIEASPPDDQKTNGFHLDLAELRKVLDATSAEKVILTHFGALKYPDRTSRERLRAHIGDCHGDIIMAHDGLTIRI</sequence>
<dbReference type="PANTHER" id="PTHR46018">
    <property type="entry name" value="ZINC PHOSPHODIESTERASE ELAC PROTEIN 1"/>
    <property type="match status" value="1"/>
</dbReference>
<dbReference type="GO" id="GO:0042781">
    <property type="term" value="F:3'-tRNA processing endoribonuclease activity"/>
    <property type="evidence" value="ECO:0007669"/>
    <property type="project" value="TreeGrafter"/>
</dbReference>
<organism evidence="2">
    <name type="scientific">Candidatus Kentrum sp. FW</name>
    <dbReference type="NCBI Taxonomy" id="2126338"/>
    <lineage>
        <taxon>Bacteria</taxon>
        <taxon>Pseudomonadati</taxon>
        <taxon>Pseudomonadota</taxon>
        <taxon>Gammaproteobacteria</taxon>
        <taxon>Candidatus Kentrum</taxon>
    </lineage>
</organism>
<dbReference type="SUPFAM" id="SSF56281">
    <property type="entry name" value="Metallo-hydrolase/oxidoreductase"/>
    <property type="match status" value="1"/>
</dbReference>
<dbReference type="PANTHER" id="PTHR46018:SF2">
    <property type="entry name" value="ZINC PHOSPHODIESTERASE ELAC PROTEIN 1"/>
    <property type="match status" value="1"/>
</dbReference>
<dbReference type="AlphaFoldDB" id="A0A450RYN0"/>
<evidence type="ECO:0000313" key="2">
    <source>
        <dbReference type="EMBL" id="VFJ44323.1"/>
    </source>
</evidence>
<accession>A0A450RYN0</accession>
<proteinExistence type="predicted"/>
<gene>
    <name evidence="2" type="ORF">BECKFW1821A_GA0114235_100648</name>
</gene>
<reference evidence="2" key="1">
    <citation type="submission" date="2019-02" db="EMBL/GenBank/DDBJ databases">
        <authorList>
            <person name="Gruber-Vodicka R. H."/>
            <person name="Seah K. B. B."/>
        </authorList>
    </citation>
    <scope>NUCLEOTIDE SEQUENCE</scope>
    <source>
        <strain evidence="2">BECK_BZ15</strain>
    </source>
</reference>
<dbReference type="Pfam" id="PF12706">
    <property type="entry name" value="Lactamase_B_2"/>
    <property type="match status" value="1"/>
</dbReference>
<feature type="domain" description="Metallo-beta-lactamase" evidence="1">
    <location>
        <begin position="52"/>
        <end position="212"/>
    </location>
</feature>
<dbReference type="InterPro" id="IPR036866">
    <property type="entry name" value="RibonucZ/Hydroxyglut_hydro"/>
</dbReference>
<evidence type="ECO:0000259" key="1">
    <source>
        <dbReference type="Pfam" id="PF12706"/>
    </source>
</evidence>
<protein>
    <submittedName>
        <fullName evidence="2">Ribonuclease BN, tRNA processing enzyme</fullName>
    </submittedName>
</protein>
<name>A0A450RYN0_9GAMM</name>
<dbReference type="Gene3D" id="3.60.15.10">
    <property type="entry name" value="Ribonuclease Z/Hydroxyacylglutathione hydrolase-like"/>
    <property type="match status" value="1"/>
</dbReference>